<dbReference type="SMART" id="SM01041">
    <property type="entry name" value="BRO1"/>
    <property type="match status" value="1"/>
</dbReference>
<dbReference type="InterPro" id="IPR004328">
    <property type="entry name" value="BRO1_dom"/>
</dbReference>
<accession>E4XPY2</accession>
<organism evidence="2 3">
    <name type="scientific">Oikopleura dioica</name>
    <name type="common">Tunicate</name>
    <dbReference type="NCBI Taxonomy" id="34765"/>
    <lineage>
        <taxon>Eukaryota</taxon>
        <taxon>Metazoa</taxon>
        <taxon>Chordata</taxon>
        <taxon>Tunicata</taxon>
        <taxon>Appendicularia</taxon>
        <taxon>Copelata</taxon>
        <taxon>Oikopleuridae</taxon>
        <taxon>Oikopleura</taxon>
    </lineage>
</organism>
<dbReference type="PANTHER" id="PTHR23030">
    <property type="entry name" value="PCD6 INTERACTING PROTEIN-RELATED"/>
    <property type="match status" value="1"/>
</dbReference>
<feature type="domain" description="BRO1" evidence="1">
    <location>
        <begin position="2"/>
        <end position="293"/>
    </location>
</feature>
<reference evidence="2 3" key="1">
    <citation type="journal article" date="2010" name="Science">
        <title>Plasticity of animal genome architecture unmasked by rapid evolution of a pelagic tunicate.</title>
        <authorList>
            <person name="Denoeud F."/>
            <person name="Henriet S."/>
            <person name="Mungpakdee S."/>
            <person name="Aury J.M."/>
            <person name="Da Silva C."/>
            <person name="Brinkmann H."/>
            <person name="Mikhaleva J."/>
            <person name="Olsen L.C."/>
            <person name="Jubin C."/>
            <person name="Canestro C."/>
            <person name="Bouquet J.M."/>
            <person name="Danks G."/>
            <person name="Poulain J."/>
            <person name="Campsteijn C."/>
            <person name="Adamski M."/>
            <person name="Cross I."/>
            <person name="Yadetie F."/>
            <person name="Muffato M."/>
            <person name="Louis A."/>
            <person name="Butcher S."/>
            <person name="Tsagkogeorga G."/>
            <person name="Konrad A."/>
            <person name="Singh S."/>
            <person name="Jensen M.F."/>
            <person name="Cong E.H."/>
            <person name="Eikeseth-Otteraa H."/>
            <person name="Noel B."/>
            <person name="Anthouard V."/>
            <person name="Porcel B.M."/>
            <person name="Kachouri-Lafond R."/>
            <person name="Nishino A."/>
            <person name="Ugolini M."/>
            <person name="Chourrout P."/>
            <person name="Nishida H."/>
            <person name="Aasland R."/>
            <person name="Huzurbazar S."/>
            <person name="Westhof E."/>
            <person name="Delsuc F."/>
            <person name="Lehrach H."/>
            <person name="Reinhardt R."/>
            <person name="Weissenbach J."/>
            <person name="Roy S.W."/>
            <person name="Artiguenave F."/>
            <person name="Postlethwait J.H."/>
            <person name="Manak J.R."/>
            <person name="Thompson E.M."/>
            <person name="Jaillon O."/>
            <person name="Du Pasquier L."/>
            <person name="Boudinot P."/>
            <person name="Liberles D.A."/>
            <person name="Volff J.N."/>
            <person name="Philippe H."/>
            <person name="Lenhard B."/>
            <person name="Roest Crollius H."/>
            <person name="Wincker P."/>
            <person name="Chourrout D."/>
        </authorList>
    </citation>
    <scope>NUCLEOTIDE SEQUENCE [LARGE SCALE GENOMIC DNA]</scope>
</reference>
<sequence length="293" mass="34015">MTLYELQPKKSENISDFFDYIYESLKNKFNNEELASQMAVEFAKLRETAINYKLCDSALLDNLKSYHDQLVLLGGKIRFSPENCNVSFKWFCSYSPRGSDKEVYELCNIDWEFANVLFNIAILTYLKGKKESQKKKREEAKKCFQEAAGIILFLKDTQLKKINRRTNDLNDHALELIFNSFVGYVQLEVAKKACEGKANDKLVASLYEGAKRQFNTFNIMPSAKPLSVYFDSQYRYCEAMSNYHMALHEEDDPQYLRDAEARLSFAKDNLETLFPVSFLILSPKLNCSRIIQN</sequence>
<dbReference type="AlphaFoldDB" id="E4XPY2"/>
<dbReference type="Gene3D" id="1.25.40.280">
    <property type="entry name" value="alix/aip1 like domains"/>
    <property type="match status" value="1"/>
</dbReference>
<dbReference type="Pfam" id="PF03097">
    <property type="entry name" value="BRO1"/>
    <property type="match status" value="1"/>
</dbReference>
<dbReference type="InParanoid" id="E4XPY2"/>
<dbReference type="EMBL" id="FN653098">
    <property type="protein sequence ID" value="CBY11868.1"/>
    <property type="molecule type" value="Genomic_DNA"/>
</dbReference>
<proteinExistence type="predicted"/>
<evidence type="ECO:0000313" key="2">
    <source>
        <dbReference type="EMBL" id="CBY11868.1"/>
    </source>
</evidence>
<dbReference type="InterPro" id="IPR038499">
    <property type="entry name" value="BRO1_sf"/>
</dbReference>
<gene>
    <name evidence="2" type="ORF">GSOID_T00017265001</name>
</gene>
<evidence type="ECO:0000313" key="3">
    <source>
        <dbReference type="Proteomes" id="UP000001307"/>
    </source>
</evidence>
<evidence type="ECO:0000259" key="1">
    <source>
        <dbReference type="PROSITE" id="PS51180"/>
    </source>
</evidence>
<dbReference type="PROSITE" id="PS51180">
    <property type="entry name" value="BRO1"/>
    <property type="match status" value="1"/>
</dbReference>
<protein>
    <recommendedName>
        <fullName evidence="1">BRO1 domain-containing protein</fullName>
    </recommendedName>
</protein>
<dbReference type="OrthoDB" id="10266451at2759"/>
<keyword evidence="3" id="KW-1185">Reference proteome</keyword>
<dbReference type="Proteomes" id="UP000001307">
    <property type="component" value="Unassembled WGS sequence"/>
</dbReference>
<name>E4XPY2_OIKDI</name>